<dbReference type="Proteomes" id="UP001233360">
    <property type="component" value="Unassembled WGS sequence"/>
</dbReference>
<dbReference type="EMBL" id="JAUTBK010000002">
    <property type="protein sequence ID" value="MDQ1208612.1"/>
    <property type="molecule type" value="Genomic_DNA"/>
</dbReference>
<keyword evidence="2" id="KW-1185">Reference proteome</keyword>
<gene>
    <name evidence="1" type="ORF">QE380_001535</name>
</gene>
<accession>A0ABU0UVP5</accession>
<evidence type="ECO:0000313" key="2">
    <source>
        <dbReference type="Proteomes" id="UP001233360"/>
    </source>
</evidence>
<organism evidence="1 2">
    <name type="scientific">Acinetobacter baylyi</name>
    <dbReference type="NCBI Taxonomy" id="202950"/>
    <lineage>
        <taxon>Bacteria</taxon>
        <taxon>Pseudomonadati</taxon>
        <taxon>Pseudomonadota</taxon>
        <taxon>Gammaproteobacteria</taxon>
        <taxon>Moraxellales</taxon>
        <taxon>Moraxellaceae</taxon>
        <taxon>Acinetobacter</taxon>
    </lineage>
</organism>
<sequence>MKVLVEGIEQGSIEIELGLLPRLGESVRIFYGPDAEIEGLVEGVHHVINQHDGGHHVIIKIKPTF</sequence>
<comment type="caution">
    <text evidence="1">The sequence shown here is derived from an EMBL/GenBank/DDBJ whole genome shotgun (WGS) entry which is preliminary data.</text>
</comment>
<dbReference type="RefSeq" id="WP_004924537.1">
    <property type="nucleotide sequence ID" value="NZ_BCMA01000015.1"/>
</dbReference>
<name>A0ABU0UVP5_ACIBI</name>
<evidence type="ECO:0000313" key="1">
    <source>
        <dbReference type="EMBL" id="MDQ1208612.1"/>
    </source>
</evidence>
<proteinExistence type="predicted"/>
<dbReference type="GeneID" id="45235267"/>
<protein>
    <submittedName>
        <fullName evidence="1">Uncharacterized protein</fullName>
    </submittedName>
</protein>
<reference evidence="1 2" key="1">
    <citation type="submission" date="2023-07" db="EMBL/GenBank/DDBJ databases">
        <title>Functional and genomic diversity of the sorghum phyllosphere microbiome.</title>
        <authorList>
            <person name="Shade A."/>
        </authorList>
    </citation>
    <scope>NUCLEOTIDE SEQUENCE [LARGE SCALE GENOMIC DNA]</scope>
    <source>
        <strain evidence="1 2">SORGH_AS_0887</strain>
    </source>
</reference>